<proteinExistence type="inferred from homology"/>
<feature type="transmembrane region" description="Helical" evidence="3">
    <location>
        <begin position="247"/>
        <end position="265"/>
    </location>
</feature>
<evidence type="ECO:0000256" key="2">
    <source>
        <dbReference type="ARBA" id="ARBA00023136"/>
    </source>
</evidence>
<reference evidence="4" key="1">
    <citation type="journal article" date="2021" name="PeerJ">
        <title>Extensive microbial diversity within the chicken gut microbiome revealed by metagenomics and culture.</title>
        <authorList>
            <person name="Gilroy R."/>
            <person name="Ravi A."/>
            <person name="Getino M."/>
            <person name="Pursley I."/>
            <person name="Horton D.L."/>
            <person name="Alikhan N.F."/>
            <person name="Baker D."/>
            <person name="Gharbi K."/>
            <person name="Hall N."/>
            <person name="Watson M."/>
            <person name="Adriaenssens E.M."/>
            <person name="Foster-Nyarko E."/>
            <person name="Jarju S."/>
            <person name="Secka A."/>
            <person name="Antonio M."/>
            <person name="Oren A."/>
            <person name="Chaudhuri R.R."/>
            <person name="La Ragione R."/>
            <person name="Hildebrand F."/>
            <person name="Pallen M.J."/>
        </authorList>
    </citation>
    <scope>NUCLEOTIDE SEQUENCE</scope>
    <source>
        <strain evidence="4">2239</strain>
    </source>
</reference>
<dbReference type="Pfam" id="PF03323">
    <property type="entry name" value="GerA"/>
    <property type="match status" value="1"/>
</dbReference>
<feature type="transmembrane region" description="Helical" evidence="3">
    <location>
        <begin position="286"/>
        <end position="306"/>
    </location>
</feature>
<dbReference type="InterPro" id="IPR050768">
    <property type="entry name" value="UPF0353/GerABKA_families"/>
</dbReference>
<dbReference type="PIRSF" id="PIRSF005690">
    <property type="entry name" value="GerBA"/>
    <property type="match status" value="1"/>
</dbReference>
<name>A0A9D1V3H6_9FIRM</name>
<dbReference type="PANTHER" id="PTHR22550">
    <property type="entry name" value="SPORE GERMINATION PROTEIN"/>
    <property type="match status" value="1"/>
</dbReference>
<comment type="caution">
    <text evidence="4">The sequence shown here is derived from an EMBL/GenBank/DDBJ whole genome shotgun (WGS) entry which is preliminary data.</text>
</comment>
<sequence>MPQPLTPSLNENIARLKEMFGNSADLYAKPVNVRGIPCCICFFEGLSTLERLWVVMLSMLNESRFEPQNGTDLFGFIQHQTDLPVENIPVADFDGLRTQLTAGTTVMLIDGCCKAVVLSTQNMQFRSVQEPSGEGDIRGSREGFCDLLRINVSLVRRLVRTESLTVKIFPAGARTGTEVAILYDRTLAKAEFVKSIEEKLKSVDLPVLFDSGYLAPYLQRGSFSFFQEVGYTERPVTAAAKICEGKIVVLVNASPFAMIVPYFFNENFQSLDDYAGKAYFASAVRLLKYTAFFLSVLLPGLFVSIAEYTPELFPPQLLYKVAAAETATPLPLFMEMMLVIVLLEIIREAGLRLPKPIGHSVSLVAALIVGDAATKAGIMSTPVLIVAALTTISIFVIPSLYEPATVLRVLFVLAGGLFGPFGLVTMFFLMLVSICGMHSFGVPYTSPLVPFGRSALRDGLLRMPWRWLANHPFDVNDLPGGEETYES</sequence>
<dbReference type="AlphaFoldDB" id="A0A9D1V3H6"/>
<dbReference type="EMBL" id="DXFW01000012">
    <property type="protein sequence ID" value="HIX05344.1"/>
    <property type="molecule type" value="Genomic_DNA"/>
</dbReference>
<evidence type="ECO:0000313" key="4">
    <source>
        <dbReference type="EMBL" id="HIX05344.1"/>
    </source>
</evidence>
<keyword evidence="3" id="KW-1133">Transmembrane helix</keyword>
<dbReference type="GO" id="GO:0016020">
    <property type="term" value="C:membrane"/>
    <property type="evidence" value="ECO:0007669"/>
    <property type="project" value="InterPro"/>
</dbReference>
<dbReference type="Proteomes" id="UP000824193">
    <property type="component" value="Unassembled WGS sequence"/>
</dbReference>
<keyword evidence="3" id="KW-0812">Transmembrane</keyword>
<comment type="similarity">
    <text evidence="1">Belongs to the GerABKA family.</text>
</comment>
<keyword evidence="2 3" id="KW-0472">Membrane</keyword>
<evidence type="ECO:0000313" key="5">
    <source>
        <dbReference type="Proteomes" id="UP000824193"/>
    </source>
</evidence>
<reference evidence="4" key="2">
    <citation type="submission" date="2021-04" db="EMBL/GenBank/DDBJ databases">
        <authorList>
            <person name="Gilroy R."/>
        </authorList>
    </citation>
    <scope>NUCLEOTIDE SEQUENCE</scope>
    <source>
        <strain evidence="4">2239</strain>
    </source>
</reference>
<gene>
    <name evidence="4" type="ORF">H9865_04440</name>
</gene>
<feature type="transmembrane region" description="Helical" evidence="3">
    <location>
        <begin position="407"/>
        <end position="432"/>
    </location>
</feature>
<evidence type="ECO:0000256" key="3">
    <source>
        <dbReference type="SAM" id="Phobius"/>
    </source>
</evidence>
<feature type="transmembrane region" description="Helical" evidence="3">
    <location>
        <begin position="326"/>
        <end position="346"/>
    </location>
</feature>
<evidence type="ECO:0000256" key="1">
    <source>
        <dbReference type="ARBA" id="ARBA00005278"/>
    </source>
</evidence>
<feature type="transmembrane region" description="Helical" evidence="3">
    <location>
        <begin position="383"/>
        <end position="401"/>
    </location>
</feature>
<accession>A0A9D1V3H6</accession>
<protein>
    <submittedName>
        <fullName evidence="4">Spore germination protein</fullName>
    </submittedName>
</protein>
<organism evidence="4 5">
    <name type="scientific">Candidatus Allofournierella pullicola</name>
    <dbReference type="NCBI Taxonomy" id="2838596"/>
    <lineage>
        <taxon>Bacteria</taxon>
        <taxon>Bacillati</taxon>
        <taxon>Bacillota</taxon>
        <taxon>Clostridia</taxon>
        <taxon>Eubacteriales</taxon>
        <taxon>Oscillospiraceae</taxon>
        <taxon>Allofournierella</taxon>
    </lineage>
</organism>
<dbReference type="GO" id="GO:0009847">
    <property type="term" value="P:spore germination"/>
    <property type="evidence" value="ECO:0007669"/>
    <property type="project" value="InterPro"/>
</dbReference>
<dbReference type="InterPro" id="IPR004995">
    <property type="entry name" value="Spore_Ger"/>
</dbReference>
<dbReference type="PANTHER" id="PTHR22550:SF5">
    <property type="entry name" value="LEUCINE ZIPPER PROTEIN 4"/>
    <property type="match status" value="1"/>
</dbReference>